<evidence type="ECO:0000256" key="1">
    <source>
        <dbReference type="ARBA" id="ARBA00022729"/>
    </source>
</evidence>
<feature type="domain" description="T-Q ester bond containing" evidence="5">
    <location>
        <begin position="623"/>
        <end position="758"/>
    </location>
</feature>
<dbReference type="RefSeq" id="WP_058212896.1">
    <property type="nucleotide sequence ID" value="NZ_LKLW01000087.1"/>
</dbReference>
<dbReference type="InterPro" id="IPR013783">
    <property type="entry name" value="Ig-like_fold"/>
</dbReference>
<evidence type="ECO:0000313" key="7">
    <source>
        <dbReference type="Proteomes" id="UP000052991"/>
    </source>
</evidence>
<evidence type="ECO:0000256" key="3">
    <source>
        <dbReference type="SAM" id="Phobius"/>
    </source>
</evidence>
<reference evidence="7" key="1">
    <citation type="submission" date="2015-10" db="EMBL/GenBank/DDBJ databases">
        <title>Draft Genome Sequences of 11 Lactococcus lactis subspecies cremoris strains.</title>
        <authorList>
            <person name="Wels M."/>
            <person name="Backus L."/>
            <person name="Boekhorst J."/>
            <person name="Dijkstra A."/>
            <person name="Beerthuizen M."/>
            <person name="Kelly W."/>
            <person name="Siezen R."/>
            <person name="Bachmann H."/>
            <person name="Van Hijum S."/>
        </authorList>
    </citation>
    <scope>NUCLEOTIDE SEQUENCE [LARGE SCALE GENOMIC DNA]</scope>
    <source>
        <strain evidence="7">N42</strain>
    </source>
</reference>
<dbReference type="InterPro" id="IPR041100">
    <property type="entry name" value="TQ"/>
</dbReference>
<feature type="region of interest" description="Disordered" evidence="2">
    <location>
        <begin position="732"/>
        <end position="801"/>
    </location>
</feature>
<dbReference type="Proteomes" id="UP000052991">
    <property type="component" value="Unassembled WGS sequence"/>
</dbReference>
<dbReference type="NCBIfam" id="TIGR03715">
    <property type="entry name" value="KxYKxGKxW"/>
    <property type="match status" value="1"/>
</dbReference>
<sequence>MRKNQNTEPNIPIEEKHKGFRTWKSGKRWVTIAGITLVTLGTVGAVLAQVGIQAKTSTTSAVKSTYPTPPSDTTVNWENNKPLYYEVDQTGKEHPKPELKLGNGDPAWCLGLGVALPNNSTAAQQSETNKIFQALTDEQKAIINNVEFLGRKAGDLEGYAEAQHATYLLLDEAKLSINQTKDVVVKDNTLLKDANKIKTGADNLIKKAKKMRELPSFNSQTIQLLQGTSKSLTDSKGVLDNFPYVKVNAKGLTEKVSGNNLTLTADKTASLGETKNAVQFANTDNGMDPSDLPWFVYSTDGDDSGASSQSVGATRDPSSSRASLNINVIGLGAIDFTKIDADTGTNETQGADTNALKDAVFGVFYKSNDKPVKWSDGTKDYPITLVSGTKADDTNVSVKIGDDLKGFVKNFDKSKGNVYLMETEAPEGYSLSTKKYDVDFDSGKFDDKTSNFVVDEKATDKVNVFNFMFTKVQDVNGSYTGLNGAEFTLTPKDGTKGNAIVATSGTGTDSNGYTVNGLTKFDGEANSKAGNPSKDGIAIGNYTLSETKTPNGLQPINDVDVENTAIKDKDGKITAYQTKITDVETKQVIDDVTTPVEKMKDNNILLNVNLGQLTDKSVTPIVPTIKTKAHTKDGDQTIQKVEISKTTPLFDKIMTTNAIKGDQMVATLHRVVTDKDGKVTESKVIRTLNFTVDDETVKAQEKQIESTVDTTKDADVPETSTVTYVWTEDLFDEGKNPKTDEPKAKHDDLKDQDQTLTVEKVKKPVTPPSSTTPSSSKPTTPSTTPTETPKVSLPTTGSETGDMIMYGGALAVLAALGTGAIYYMKKKKSAKEEGE</sequence>
<gene>
    <name evidence="6" type="ORF">N42_1380</name>
</gene>
<evidence type="ECO:0000259" key="4">
    <source>
        <dbReference type="Pfam" id="PF17802"/>
    </source>
</evidence>
<dbReference type="EMBL" id="LKLW01000087">
    <property type="protein sequence ID" value="KSU26845.1"/>
    <property type="molecule type" value="Genomic_DNA"/>
</dbReference>
<accession>A0A0V8EM06</accession>
<dbReference type="NCBIfam" id="TIGR01167">
    <property type="entry name" value="LPXTG_anchor"/>
    <property type="match status" value="1"/>
</dbReference>
<name>A0A0V8EM06_LACLL</name>
<dbReference type="InterPro" id="IPR041033">
    <property type="entry name" value="SpaA_PFL_dom_1"/>
</dbReference>
<dbReference type="Pfam" id="PF17802">
    <property type="entry name" value="SpaA"/>
    <property type="match status" value="1"/>
</dbReference>
<evidence type="ECO:0000259" key="5">
    <source>
        <dbReference type="Pfam" id="PF18202"/>
    </source>
</evidence>
<protein>
    <submittedName>
        <fullName evidence="6">Cell wall surface anchor family protein</fullName>
    </submittedName>
</protein>
<evidence type="ECO:0000313" key="6">
    <source>
        <dbReference type="EMBL" id="KSU26845.1"/>
    </source>
</evidence>
<feature type="transmembrane region" description="Helical" evidence="3">
    <location>
        <begin position="29"/>
        <end position="52"/>
    </location>
</feature>
<dbReference type="AlphaFoldDB" id="A0A0V8EM06"/>
<dbReference type="Pfam" id="PF18202">
    <property type="entry name" value="TQ"/>
    <property type="match status" value="1"/>
</dbReference>
<comment type="caution">
    <text evidence="6">The sequence shown here is derived from an EMBL/GenBank/DDBJ whole genome shotgun (WGS) entry which is preliminary data.</text>
</comment>
<dbReference type="Gene3D" id="2.60.40.10">
    <property type="entry name" value="Immunoglobulins"/>
    <property type="match status" value="2"/>
</dbReference>
<dbReference type="PATRIC" id="fig|1360.116.peg.1132"/>
<organism evidence="6 7">
    <name type="scientific">Lactococcus lactis subsp. lactis</name>
    <name type="common">Streptococcus lactis</name>
    <dbReference type="NCBI Taxonomy" id="1360"/>
    <lineage>
        <taxon>Bacteria</taxon>
        <taxon>Bacillati</taxon>
        <taxon>Bacillota</taxon>
        <taxon>Bacilli</taxon>
        <taxon>Lactobacillales</taxon>
        <taxon>Streptococcaceae</taxon>
        <taxon>Lactococcus</taxon>
    </lineage>
</organism>
<dbReference type="InterPro" id="IPR022263">
    <property type="entry name" value="KxYKxGKxW"/>
</dbReference>
<feature type="compositionally biased region" description="Basic and acidic residues" evidence="2">
    <location>
        <begin position="732"/>
        <end position="753"/>
    </location>
</feature>
<feature type="domain" description="SpaA-like prealbumin fold" evidence="4">
    <location>
        <begin position="478"/>
        <end position="564"/>
    </location>
</feature>
<evidence type="ECO:0000256" key="2">
    <source>
        <dbReference type="SAM" id="MobiDB-lite"/>
    </source>
</evidence>
<feature type="transmembrane region" description="Helical" evidence="3">
    <location>
        <begin position="803"/>
        <end position="823"/>
    </location>
</feature>
<keyword evidence="3" id="KW-0812">Transmembrane</keyword>
<feature type="compositionally biased region" description="Low complexity" evidence="2">
    <location>
        <begin position="768"/>
        <end position="792"/>
    </location>
</feature>
<keyword evidence="3" id="KW-1133">Transmembrane helix</keyword>
<keyword evidence="3" id="KW-0472">Membrane</keyword>
<proteinExistence type="predicted"/>
<keyword evidence="1" id="KW-0732">Signal</keyword>